<dbReference type="STRING" id="1798507.A3A34_03110"/>
<name>A0A1F6EMI9_9BACT</name>
<sequence>MNNTRFLFSNLGTDVMRCVAAAKRHDDKRYNDSLFRAYKTLTYLRRAHRPEAYEEGLLLIRALEYARSGKTLDAFSVHLNRHISSLAA</sequence>
<organism evidence="1 2">
    <name type="scientific">Candidatus Kaiserbacteria bacterium RIFCSPLOWO2_01_FULL_50_24</name>
    <dbReference type="NCBI Taxonomy" id="1798507"/>
    <lineage>
        <taxon>Bacteria</taxon>
        <taxon>Candidatus Kaiseribacteriota</taxon>
    </lineage>
</organism>
<evidence type="ECO:0000313" key="1">
    <source>
        <dbReference type="EMBL" id="OGG74843.1"/>
    </source>
</evidence>
<proteinExistence type="predicted"/>
<comment type="caution">
    <text evidence="1">The sequence shown here is derived from an EMBL/GenBank/DDBJ whole genome shotgun (WGS) entry which is preliminary data.</text>
</comment>
<dbReference type="Proteomes" id="UP000178587">
    <property type="component" value="Unassembled WGS sequence"/>
</dbReference>
<reference evidence="1 2" key="1">
    <citation type="journal article" date="2016" name="Nat. Commun.">
        <title>Thousands of microbial genomes shed light on interconnected biogeochemical processes in an aquifer system.</title>
        <authorList>
            <person name="Anantharaman K."/>
            <person name="Brown C.T."/>
            <person name="Hug L.A."/>
            <person name="Sharon I."/>
            <person name="Castelle C.J."/>
            <person name="Probst A.J."/>
            <person name="Thomas B.C."/>
            <person name="Singh A."/>
            <person name="Wilkins M.J."/>
            <person name="Karaoz U."/>
            <person name="Brodie E.L."/>
            <person name="Williams K.H."/>
            <person name="Hubbard S.S."/>
            <person name="Banfield J.F."/>
        </authorList>
    </citation>
    <scope>NUCLEOTIDE SEQUENCE [LARGE SCALE GENOMIC DNA]</scope>
</reference>
<accession>A0A1F6EMI9</accession>
<dbReference type="EMBL" id="MFLU01000014">
    <property type="protein sequence ID" value="OGG74843.1"/>
    <property type="molecule type" value="Genomic_DNA"/>
</dbReference>
<protein>
    <submittedName>
        <fullName evidence="1">Uncharacterized protein</fullName>
    </submittedName>
</protein>
<dbReference type="AlphaFoldDB" id="A0A1F6EMI9"/>
<gene>
    <name evidence="1" type="ORF">A3A34_03110</name>
</gene>
<evidence type="ECO:0000313" key="2">
    <source>
        <dbReference type="Proteomes" id="UP000178587"/>
    </source>
</evidence>